<dbReference type="RefSeq" id="WP_039689140.1">
    <property type="nucleotide sequence ID" value="NZ_CP009302.1"/>
</dbReference>
<dbReference type="KEGG" id="cbac:JI75_04775"/>
<keyword evidence="2" id="KW-1185">Reference proteome</keyword>
<reference evidence="1 2" key="2">
    <citation type="journal article" date="2015" name="Genome Announc.">
        <title>Complete Genome Sequence of Coriobacteriaceae Strain 68-1-3, a Novel Mucus-Degrading Isolate from the Swine Intestinal Tract.</title>
        <authorList>
            <person name="Looft T."/>
            <person name="Bayles D.O."/>
            <person name="Alt D.P."/>
            <person name="Stanton T.B."/>
        </authorList>
    </citation>
    <scope>NUCLEOTIDE SEQUENCE [LARGE SCALE GENOMIC DNA]</scope>
    <source>
        <strain evidence="1 2">68-1-3</strain>
    </source>
</reference>
<organism evidence="1 2">
    <name type="scientific">Berryella intestinalis</name>
    <dbReference type="NCBI Taxonomy" id="1531429"/>
    <lineage>
        <taxon>Bacteria</taxon>
        <taxon>Bacillati</taxon>
        <taxon>Actinomycetota</taxon>
        <taxon>Coriobacteriia</taxon>
        <taxon>Eggerthellales</taxon>
        <taxon>Eggerthellaceae</taxon>
        <taxon>Berryella</taxon>
    </lineage>
</organism>
<protein>
    <recommendedName>
        <fullName evidence="3">GIY-YIG nuclease family protein</fullName>
    </recommendedName>
</protein>
<dbReference type="OrthoDB" id="7270972at2"/>
<reference evidence="2" key="1">
    <citation type="submission" date="2014-08" db="EMBL/GenBank/DDBJ databases">
        <title>Coriobacteriaceae sp. complete genome.</title>
        <authorList>
            <person name="Looft T."/>
            <person name="Bayles D.O."/>
            <person name="Stanton T.B."/>
        </authorList>
    </citation>
    <scope>NUCLEOTIDE SEQUENCE [LARGE SCALE GENOMIC DNA]</scope>
    <source>
        <strain evidence="2">68-1-3</strain>
    </source>
</reference>
<proteinExistence type="predicted"/>
<dbReference type="Gene3D" id="3.40.1440.10">
    <property type="entry name" value="GIY-YIG endonuclease"/>
    <property type="match status" value="1"/>
</dbReference>
<accession>A0A0A8B3P5</accession>
<dbReference type="InterPro" id="IPR035901">
    <property type="entry name" value="GIY-YIG_endonuc_sf"/>
</dbReference>
<dbReference type="CDD" id="cd10451">
    <property type="entry name" value="GIY-YIG_LuxR_like"/>
    <property type="match status" value="1"/>
</dbReference>
<dbReference type="AlphaFoldDB" id="A0A0A8B3P5"/>
<evidence type="ECO:0000313" key="1">
    <source>
        <dbReference type="EMBL" id="AJC12086.1"/>
    </source>
</evidence>
<gene>
    <name evidence="1" type="ORF">JI75_04775</name>
</gene>
<dbReference type="HOGENOM" id="CLU_146070_1_0_11"/>
<sequence length="112" mass="13041">MDKSRRSQLKREALSFKPRMGVVRFLCKETGERFLVAAPNVEARVNRVRLQVETGTMRNKRFEELWRRCGEEGFEVSVAEELEYADGVEDYTDELDILLQICLERDGGAQRL</sequence>
<evidence type="ECO:0008006" key="3">
    <source>
        <dbReference type="Google" id="ProtNLM"/>
    </source>
</evidence>
<dbReference type="Proteomes" id="UP000031121">
    <property type="component" value="Chromosome"/>
</dbReference>
<name>A0A0A8B3P5_9ACTN</name>
<dbReference type="STRING" id="1531429.JI75_04775"/>
<dbReference type="EMBL" id="CP009302">
    <property type="protein sequence ID" value="AJC12086.1"/>
    <property type="molecule type" value="Genomic_DNA"/>
</dbReference>
<evidence type="ECO:0000313" key="2">
    <source>
        <dbReference type="Proteomes" id="UP000031121"/>
    </source>
</evidence>